<keyword evidence="1" id="KW-0378">Hydrolase</keyword>
<organism evidence="3 4">
    <name type="scientific">Naematelia encephala</name>
    <dbReference type="NCBI Taxonomy" id="71784"/>
    <lineage>
        <taxon>Eukaryota</taxon>
        <taxon>Fungi</taxon>
        <taxon>Dikarya</taxon>
        <taxon>Basidiomycota</taxon>
        <taxon>Agaricomycotina</taxon>
        <taxon>Tremellomycetes</taxon>
        <taxon>Tremellales</taxon>
        <taxon>Naemateliaceae</taxon>
        <taxon>Naematelia</taxon>
    </lineage>
</organism>
<accession>A0A1Y2B8A0</accession>
<dbReference type="GO" id="GO:0052757">
    <property type="term" value="F:chondroitin hydrolase activity"/>
    <property type="evidence" value="ECO:0007669"/>
    <property type="project" value="TreeGrafter"/>
</dbReference>
<dbReference type="InterPro" id="IPR052369">
    <property type="entry name" value="UG_Glycosaminoglycan_Hydrolase"/>
</dbReference>
<keyword evidence="4" id="KW-1185">Reference proteome</keyword>
<dbReference type="GO" id="GO:0000272">
    <property type="term" value="P:polysaccharide catabolic process"/>
    <property type="evidence" value="ECO:0007669"/>
    <property type="project" value="TreeGrafter"/>
</dbReference>
<dbReference type="AlphaFoldDB" id="A0A1Y2B8A0"/>
<dbReference type="SUPFAM" id="SSF48208">
    <property type="entry name" value="Six-hairpin glycosidases"/>
    <property type="match status" value="1"/>
</dbReference>
<sequence length="430" mass="48084">MDWHLLGDSVSQAFSVSTSIKVVEAAIKYGGKDGITLPTTCPEYTAPGGQSGEWICSPIKDSWTCGFLVGLLWLVEERKRLMPESVHPSYDSEMLVHLARRWQDAFQCLLDPAPNHDQGFRFQLSHGRDFAMTGSAKAKQTVISAADSLVDRYNPSIGCIRSWESHEVPSLADDPESHFLIIIDTMMNLDLLYQVSEMTFDAKYAAIATRQAEVCMKTHIRPDFTTYHVVDVNPTTGKVQRRFTHQGWKDESTWPRGQAWGIYGFAQCALRTGRQDFLDTSKKLADVFLAKLPPSGVPPWDFDHPRPTPYDASAGCVAARGMQMLYQLLTPEDPKVAERYLAAGFKLVSDILRECYTPEASLVQTDDGLSVNWGKADWEPILAHSTISGDVCGEARQDHGLIYADYYLLEFANEALKMKKGLGFNGFKKH</sequence>
<dbReference type="Gene3D" id="1.50.10.10">
    <property type="match status" value="1"/>
</dbReference>
<comment type="caution">
    <text evidence="3">The sequence shown here is derived from an EMBL/GenBank/DDBJ whole genome shotgun (WGS) entry which is preliminary data.</text>
</comment>
<proteinExistence type="inferred from homology"/>
<dbReference type="PANTHER" id="PTHR36845">
    <property type="entry name" value="HYDROLASE, PUTATIVE (AFU_ORTHOLOGUE AFUA_7G05090)-RELATED"/>
    <property type="match status" value="1"/>
</dbReference>
<dbReference type="InParanoid" id="A0A1Y2B8A0"/>
<comment type="similarity">
    <text evidence="2">Belongs to the glycosyl hydrolase 88 family.</text>
</comment>
<reference evidence="3 4" key="1">
    <citation type="submission" date="2016-07" db="EMBL/GenBank/DDBJ databases">
        <title>Pervasive Adenine N6-methylation of Active Genes in Fungi.</title>
        <authorList>
            <consortium name="DOE Joint Genome Institute"/>
            <person name="Mondo S.J."/>
            <person name="Dannebaum R.O."/>
            <person name="Kuo R.C."/>
            <person name="Labutti K."/>
            <person name="Haridas S."/>
            <person name="Kuo A."/>
            <person name="Salamov A."/>
            <person name="Ahrendt S.R."/>
            <person name="Lipzen A."/>
            <person name="Sullivan W."/>
            <person name="Andreopoulos W.B."/>
            <person name="Clum A."/>
            <person name="Lindquist E."/>
            <person name="Daum C."/>
            <person name="Ramamoorthy G.K."/>
            <person name="Gryganskyi A."/>
            <person name="Culley D."/>
            <person name="Magnuson J.K."/>
            <person name="James T.Y."/>
            <person name="O'Malley M.A."/>
            <person name="Stajich J.E."/>
            <person name="Spatafora J.W."/>
            <person name="Visel A."/>
            <person name="Grigoriev I.V."/>
        </authorList>
    </citation>
    <scope>NUCLEOTIDE SEQUENCE [LARGE SCALE GENOMIC DNA]</scope>
    <source>
        <strain evidence="3 4">68-887.2</strain>
    </source>
</reference>
<dbReference type="EMBL" id="MCFC01000017">
    <property type="protein sequence ID" value="ORY31061.1"/>
    <property type="molecule type" value="Genomic_DNA"/>
</dbReference>
<name>A0A1Y2B8A0_9TREE</name>
<dbReference type="InterPro" id="IPR008928">
    <property type="entry name" value="6-hairpin_glycosidase_sf"/>
</dbReference>
<evidence type="ECO:0000256" key="1">
    <source>
        <dbReference type="ARBA" id="ARBA00022801"/>
    </source>
</evidence>
<dbReference type="InterPro" id="IPR012341">
    <property type="entry name" value="6hp_glycosidase-like_sf"/>
</dbReference>
<evidence type="ECO:0000313" key="3">
    <source>
        <dbReference type="EMBL" id="ORY31061.1"/>
    </source>
</evidence>
<dbReference type="PANTHER" id="PTHR36845:SF1">
    <property type="entry name" value="HYDROLASE, PUTATIVE (AFU_ORTHOLOGUE AFUA_7G05090)-RELATED"/>
    <property type="match status" value="1"/>
</dbReference>
<gene>
    <name evidence="3" type="ORF">BCR39DRAFT_528099</name>
</gene>
<evidence type="ECO:0000256" key="2">
    <source>
        <dbReference type="ARBA" id="ARBA00038358"/>
    </source>
</evidence>
<protein>
    <submittedName>
        <fullName evidence="3">Six-hairpin glycosidase-like protein</fullName>
    </submittedName>
</protein>
<dbReference type="Proteomes" id="UP000193986">
    <property type="component" value="Unassembled WGS sequence"/>
</dbReference>
<keyword evidence="3" id="KW-0326">Glycosidase</keyword>
<dbReference type="OrthoDB" id="2317065at2759"/>
<evidence type="ECO:0000313" key="4">
    <source>
        <dbReference type="Proteomes" id="UP000193986"/>
    </source>
</evidence>